<organism evidence="1 2">
    <name type="scientific">Pistacia atlantica</name>
    <dbReference type="NCBI Taxonomy" id="434234"/>
    <lineage>
        <taxon>Eukaryota</taxon>
        <taxon>Viridiplantae</taxon>
        <taxon>Streptophyta</taxon>
        <taxon>Embryophyta</taxon>
        <taxon>Tracheophyta</taxon>
        <taxon>Spermatophyta</taxon>
        <taxon>Magnoliopsida</taxon>
        <taxon>eudicotyledons</taxon>
        <taxon>Gunneridae</taxon>
        <taxon>Pentapetalae</taxon>
        <taxon>rosids</taxon>
        <taxon>malvids</taxon>
        <taxon>Sapindales</taxon>
        <taxon>Anacardiaceae</taxon>
        <taxon>Pistacia</taxon>
    </lineage>
</organism>
<reference evidence="2" key="1">
    <citation type="journal article" date="2023" name="G3 (Bethesda)">
        <title>Genome assembly and association tests identify interacting loci associated with vigor, precocity, and sex in interspecific pistachio rootstocks.</title>
        <authorList>
            <person name="Palmer W."/>
            <person name="Jacygrad E."/>
            <person name="Sagayaradj S."/>
            <person name="Cavanaugh K."/>
            <person name="Han R."/>
            <person name="Bertier L."/>
            <person name="Beede B."/>
            <person name="Kafkas S."/>
            <person name="Golino D."/>
            <person name="Preece J."/>
            <person name="Michelmore R."/>
        </authorList>
    </citation>
    <scope>NUCLEOTIDE SEQUENCE [LARGE SCALE GENOMIC DNA]</scope>
</reference>
<evidence type="ECO:0000313" key="2">
    <source>
        <dbReference type="Proteomes" id="UP001164250"/>
    </source>
</evidence>
<keyword evidence="2" id="KW-1185">Reference proteome</keyword>
<proteinExistence type="predicted"/>
<accession>A0ACC1APX0</accession>
<gene>
    <name evidence="1" type="ORF">Patl1_32427</name>
</gene>
<dbReference type="EMBL" id="CM047905">
    <property type="protein sequence ID" value="KAJ0088688.1"/>
    <property type="molecule type" value="Genomic_DNA"/>
</dbReference>
<name>A0ACC1APX0_9ROSI</name>
<comment type="caution">
    <text evidence="1">The sequence shown here is derived from an EMBL/GenBank/DDBJ whole genome shotgun (WGS) entry which is preliminary data.</text>
</comment>
<dbReference type="Proteomes" id="UP001164250">
    <property type="component" value="Chromosome 9"/>
</dbReference>
<sequence length="26" mass="3116">MANHSYVVRQNLQEQTIMINILIMVR</sequence>
<protein>
    <submittedName>
        <fullName evidence="1">Uncharacterized protein</fullName>
    </submittedName>
</protein>
<evidence type="ECO:0000313" key="1">
    <source>
        <dbReference type="EMBL" id="KAJ0088688.1"/>
    </source>
</evidence>